<name>A0A8C7CBL4_NEOVI</name>
<dbReference type="Pfam" id="PF01352">
    <property type="entry name" value="KRAB"/>
    <property type="match status" value="1"/>
</dbReference>
<dbReference type="InterPro" id="IPR036051">
    <property type="entry name" value="KRAB_dom_sf"/>
</dbReference>
<dbReference type="CDD" id="cd07765">
    <property type="entry name" value="KRAB_A-box"/>
    <property type="match status" value="1"/>
</dbReference>
<evidence type="ECO:0000313" key="2">
    <source>
        <dbReference type="Ensembl" id="ENSNVIP00000030633.1"/>
    </source>
</evidence>
<dbReference type="SUPFAM" id="SSF109640">
    <property type="entry name" value="KRAB domain (Kruppel-associated box)"/>
    <property type="match status" value="1"/>
</dbReference>
<organism evidence="2 3">
    <name type="scientific">Neovison vison</name>
    <name type="common">American mink</name>
    <name type="synonym">Mustela vison</name>
    <dbReference type="NCBI Taxonomy" id="452646"/>
    <lineage>
        <taxon>Eukaryota</taxon>
        <taxon>Metazoa</taxon>
        <taxon>Chordata</taxon>
        <taxon>Craniata</taxon>
        <taxon>Vertebrata</taxon>
        <taxon>Euteleostomi</taxon>
        <taxon>Mammalia</taxon>
        <taxon>Eutheria</taxon>
        <taxon>Laurasiatheria</taxon>
        <taxon>Carnivora</taxon>
        <taxon>Caniformia</taxon>
        <taxon>Musteloidea</taxon>
        <taxon>Mustelidae</taxon>
        <taxon>Mustelinae</taxon>
        <taxon>Neogale</taxon>
    </lineage>
</organism>
<evidence type="ECO:0000259" key="1">
    <source>
        <dbReference type="PROSITE" id="PS50805"/>
    </source>
</evidence>
<dbReference type="InterPro" id="IPR001909">
    <property type="entry name" value="KRAB"/>
</dbReference>
<dbReference type="Gene3D" id="6.10.140.140">
    <property type="match status" value="1"/>
</dbReference>
<sequence>MPAIDLFSCGHLSQDFFCLCEEKSEGERIMTRCLTNFSRDPSPMTFEDVAVEFTQEEWTLLDQTHRGLCRDVMLENYNSLTAIDWEICLNTKWSAPQQNILLGKTPNVVEMNSRQ</sequence>
<reference evidence="2" key="1">
    <citation type="submission" date="2025-08" db="UniProtKB">
        <authorList>
            <consortium name="Ensembl"/>
        </authorList>
    </citation>
    <scope>IDENTIFICATION</scope>
</reference>
<dbReference type="Proteomes" id="UP000694425">
    <property type="component" value="Unplaced"/>
</dbReference>
<reference evidence="2" key="2">
    <citation type="submission" date="2025-09" db="UniProtKB">
        <authorList>
            <consortium name="Ensembl"/>
        </authorList>
    </citation>
    <scope>IDENTIFICATION</scope>
</reference>
<proteinExistence type="predicted"/>
<accession>A0A8C7CBL4</accession>
<dbReference type="PROSITE" id="PS50805">
    <property type="entry name" value="KRAB"/>
    <property type="match status" value="1"/>
</dbReference>
<evidence type="ECO:0000313" key="3">
    <source>
        <dbReference type="Proteomes" id="UP000694425"/>
    </source>
</evidence>
<dbReference type="AlphaFoldDB" id="A0A8C7CBL4"/>
<dbReference type="InterPro" id="IPR050169">
    <property type="entry name" value="Krueppel_C2H2_ZnF"/>
</dbReference>
<dbReference type="GeneTree" id="ENSGT00940000164004"/>
<dbReference type="PANTHER" id="PTHR23232:SF115">
    <property type="entry name" value="KRAB DOMAIN-CONTAINING PROTEIN"/>
    <property type="match status" value="1"/>
</dbReference>
<dbReference type="SMART" id="SM00349">
    <property type="entry name" value="KRAB"/>
    <property type="match status" value="1"/>
</dbReference>
<protein>
    <recommendedName>
        <fullName evidence="1">KRAB domain-containing protein</fullName>
    </recommendedName>
</protein>
<dbReference type="Ensembl" id="ENSNVIT00000035491.1">
    <property type="protein sequence ID" value="ENSNVIP00000030633.1"/>
    <property type="gene ID" value="ENSNVIG00000023581.1"/>
</dbReference>
<dbReference type="PANTHER" id="PTHR23232">
    <property type="entry name" value="KRAB DOMAIN C2H2 ZINC FINGER"/>
    <property type="match status" value="1"/>
</dbReference>
<feature type="domain" description="KRAB" evidence="1">
    <location>
        <begin position="44"/>
        <end position="115"/>
    </location>
</feature>
<dbReference type="GO" id="GO:0006355">
    <property type="term" value="P:regulation of DNA-templated transcription"/>
    <property type="evidence" value="ECO:0007669"/>
    <property type="project" value="InterPro"/>
</dbReference>
<keyword evidence="3" id="KW-1185">Reference proteome</keyword>